<dbReference type="InterPro" id="IPR029767">
    <property type="entry name" value="WecB-like"/>
</dbReference>
<evidence type="ECO:0000256" key="5">
    <source>
        <dbReference type="RuleBase" id="RU003513"/>
    </source>
</evidence>
<dbReference type="Proteomes" id="UP000005459">
    <property type="component" value="Unassembled WGS sequence"/>
</dbReference>
<reference evidence="7 8" key="1">
    <citation type="submission" date="2011-06" db="EMBL/GenBank/DDBJ databases">
        <title>The draft genome of Thiocapsa marina 5811.</title>
        <authorList>
            <consortium name="US DOE Joint Genome Institute (JGI-PGF)"/>
            <person name="Lucas S."/>
            <person name="Han J."/>
            <person name="Cheng J.-F."/>
            <person name="Goodwin L."/>
            <person name="Pitluck S."/>
            <person name="Peters L."/>
            <person name="Land M.L."/>
            <person name="Hauser L."/>
            <person name="Vogl K."/>
            <person name="Liu Z."/>
            <person name="Imhoff J."/>
            <person name="Thiel V."/>
            <person name="Frigaard N.-U."/>
            <person name="Bryant D."/>
            <person name="Woyke T.J."/>
        </authorList>
    </citation>
    <scope>NUCLEOTIDE SEQUENCE [LARGE SCALE GENOMIC DNA]</scope>
    <source>
        <strain evidence="7 8">5811</strain>
    </source>
</reference>
<accession>F9UCN1</accession>
<dbReference type="GO" id="GO:0008761">
    <property type="term" value="F:UDP-N-acetylglucosamine 2-epimerase activity"/>
    <property type="evidence" value="ECO:0007669"/>
    <property type="project" value="UniProtKB-EC"/>
</dbReference>
<proteinExistence type="inferred from homology"/>
<feature type="domain" description="UDP-N-acetylglucosamine 2-epimerase" evidence="6">
    <location>
        <begin position="7"/>
        <end position="344"/>
    </location>
</feature>
<protein>
    <recommendedName>
        <fullName evidence="4">UDP-N-acetylglucosamine 2-epimerase (non-hydrolyzing)</fullName>
        <ecNumber evidence="4">5.1.3.14</ecNumber>
    </recommendedName>
</protein>
<evidence type="ECO:0000259" key="6">
    <source>
        <dbReference type="Pfam" id="PF02350"/>
    </source>
</evidence>
<evidence type="ECO:0000313" key="7">
    <source>
        <dbReference type="EMBL" id="EGV18144.1"/>
    </source>
</evidence>
<keyword evidence="1 5" id="KW-0413">Isomerase</keyword>
<sequence length="348" mass="37895">MAPVIRRLEADPEIESRVVATAQHREMLDAVIERFELRIDADLDVMATDQPLARLTARLLRKLDPVLEAEAPELVLAQGDTTTVICAALACFYRGIRFGHVEAGLRTHDVSSPFPEELNRTIVGRLATDHFAPTAAARDNLLAEGVDPGRVEITGNTVIDALLEVAAMDLPMDLPVHPSARVLLITAHRRESLGAPMRAAFGALRALADGYPDVQLVFPVHPNPHVRALAHEVLGAHPRILLCAPLNYFDFVRLMKRSFFVVSDSGGIQEEAPALGKPVLVLRDETERTEAVAEGVVELVGTDPDRILSSARRLLDDAKAYAAMARGVSPYGDGHAAQRIHAAIRRTL</sequence>
<name>F9UCN1_9GAMM</name>
<evidence type="ECO:0000256" key="4">
    <source>
        <dbReference type="ARBA" id="ARBA00038858"/>
    </source>
</evidence>
<dbReference type="SUPFAM" id="SSF53756">
    <property type="entry name" value="UDP-Glycosyltransferase/glycogen phosphorylase"/>
    <property type="match status" value="1"/>
</dbReference>
<dbReference type="CDD" id="cd03786">
    <property type="entry name" value="GTB_UDP-GlcNAc_2-Epimerase"/>
    <property type="match status" value="1"/>
</dbReference>
<evidence type="ECO:0000256" key="1">
    <source>
        <dbReference type="ARBA" id="ARBA00023235"/>
    </source>
</evidence>
<keyword evidence="8" id="KW-1185">Reference proteome</keyword>
<comment type="catalytic activity">
    <reaction evidence="2">
        <text>UDP-N-acetyl-alpha-D-glucosamine = UDP-N-acetyl-alpha-D-mannosamine</text>
        <dbReference type="Rhea" id="RHEA:17213"/>
        <dbReference type="ChEBI" id="CHEBI:57705"/>
        <dbReference type="ChEBI" id="CHEBI:68623"/>
        <dbReference type="EC" id="5.1.3.14"/>
    </reaction>
</comment>
<dbReference type="STRING" id="768671.ThimaDRAFT_2683"/>
<evidence type="ECO:0000256" key="2">
    <source>
        <dbReference type="ARBA" id="ARBA00036080"/>
    </source>
</evidence>
<evidence type="ECO:0000256" key="3">
    <source>
        <dbReference type="ARBA" id="ARBA00038209"/>
    </source>
</evidence>
<dbReference type="NCBIfam" id="TIGR00236">
    <property type="entry name" value="wecB"/>
    <property type="match status" value="1"/>
</dbReference>
<dbReference type="PANTHER" id="PTHR43174">
    <property type="entry name" value="UDP-N-ACETYLGLUCOSAMINE 2-EPIMERASE"/>
    <property type="match status" value="1"/>
</dbReference>
<organism evidence="7 8">
    <name type="scientific">Thiocapsa marina 5811</name>
    <dbReference type="NCBI Taxonomy" id="768671"/>
    <lineage>
        <taxon>Bacteria</taxon>
        <taxon>Pseudomonadati</taxon>
        <taxon>Pseudomonadota</taxon>
        <taxon>Gammaproteobacteria</taxon>
        <taxon>Chromatiales</taxon>
        <taxon>Chromatiaceae</taxon>
        <taxon>Thiocapsa</taxon>
    </lineage>
</organism>
<dbReference type="PANTHER" id="PTHR43174:SF2">
    <property type="entry name" value="UDP-N-ACETYLGLUCOSAMINE 2-EPIMERASE"/>
    <property type="match status" value="1"/>
</dbReference>
<dbReference type="eggNOG" id="COG0381">
    <property type="taxonomic scope" value="Bacteria"/>
</dbReference>
<evidence type="ECO:0000313" key="8">
    <source>
        <dbReference type="Proteomes" id="UP000005459"/>
    </source>
</evidence>
<dbReference type="Gene3D" id="3.40.50.2000">
    <property type="entry name" value="Glycogen Phosphorylase B"/>
    <property type="match status" value="2"/>
</dbReference>
<dbReference type="AlphaFoldDB" id="F9UCN1"/>
<dbReference type="EC" id="5.1.3.14" evidence="4"/>
<dbReference type="PATRIC" id="fig|768671.3.peg.2841"/>
<dbReference type="OrthoDB" id="9803238at2"/>
<comment type="similarity">
    <text evidence="3 5">Belongs to the UDP-N-acetylglucosamine 2-epimerase family.</text>
</comment>
<dbReference type="InterPro" id="IPR003331">
    <property type="entry name" value="UDP_GlcNAc_Epimerase_2_dom"/>
</dbReference>
<gene>
    <name evidence="7" type="ORF">ThimaDRAFT_2683</name>
</gene>
<dbReference type="Pfam" id="PF02350">
    <property type="entry name" value="Epimerase_2"/>
    <property type="match status" value="1"/>
</dbReference>
<dbReference type="EMBL" id="AFWV01000008">
    <property type="protein sequence ID" value="EGV18144.1"/>
    <property type="molecule type" value="Genomic_DNA"/>
</dbReference>